<dbReference type="Pfam" id="PF13424">
    <property type="entry name" value="TPR_12"/>
    <property type="match status" value="1"/>
</dbReference>
<name>A0A931DK16_9ACTN</name>
<accession>A0A931DK16</accession>
<gene>
    <name evidence="3" type="ORF">IW256_005563</name>
</gene>
<comment type="caution">
    <text evidence="3">The sequence shown here is derived from an EMBL/GenBank/DDBJ whole genome shotgun (WGS) entry which is preliminary data.</text>
</comment>
<evidence type="ECO:0000259" key="2">
    <source>
        <dbReference type="SMART" id="SM00382"/>
    </source>
</evidence>
<dbReference type="PANTHER" id="PTHR47691:SF3">
    <property type="entry name" value="HTH-TYPE TRANSCRIPTIONAL REGULATOR RV0890C-RELATED"/>
    <property type="match status" value="1"/>
</dbReference>
<feature type="compositionally biased region" description="Low complexity" evidence="1">
    <location>
        <begin position="90"/>
        <end position="102"/>
    </location>
</feature>
<dbReference type="Pfam" id="PF13191">
    <property type="entry name" value="AAA_16"/>
    <property type="match status" value="1"/>
</dbReference>
<dbReference type="InterPro" id="IPR011990">
    <property type="entry name" value="TPR-like_helical_dom_sf"/>
</dbReference>
<dbReference type="SMART" id="SM00382">
    <property type="entry name" value="AAA"/>
    <property type="match status" value="1"/>
</dbReference>
<dbReference type="AlphaFoldDB" id="A0A931DK16"/>
<dbReference type="InterPro" id="IPR041664">
    <property type="entry name" value="AAA_16"/>
</dbReference>
<evidence type="ECO:0000313" key="4">
    <source>
        <dbReference type="Proteomes" id="UP000614047"/>
    </source>
</evidence>
<dbReference type="SMART" id="SM00028">
    <property type="entry name" value="TPR"/>
    <property type="match status" value="4"/>
</dbReference>
<feature type="compositionally biased region" description="Low complexity" evidence="1">
    <location>
        <begin position="505"/>
        <end position="519"/>
    </location>
</feature>
<sequence>MRMPRGTSGSDPSEAPPPSGPRAGRDRRARLAAPWIVGGLTAVITAVTTSLESLTLPEPVRLGVVGGVAALAGLAAWGTQQGGGDGGSGRTDQAGDPAPAAVPAQLPPVIAHFTGRDRSLAELRRAFAPESGSPVAPVVVSVHGPAGVGKSALAARFAHEIAEDFPDGQLYFDLRGDLAGGPPGGPGDPADREARVRPEEVLIGFLLALGVRLTTDPGGLQELRKLWWTWARGRRLLVLLDNAHDADQVQALLPPVGGCAVLVTSRQPLYLRNTFDLRLQEFTAAHGVELLRRLAGSPRVAADPESAAAIVELCGRLPLAIGICGGRLAARRSWTLREMAGRLQDERRRRLDELEIARNIDGSVRASLQLSYDDCTGTQRRLLRALGLLAAPDVQAWVAGALLDVSDLEGGDHLEALVDAQLVECTGTDATGEMRYRLHDLVRLYARERAEREDSGDERRAAIERVLDGYRERAEAVAAARWPQDWHRRSGTGRTAAGRVGTGRAGPARAEAGGAAGPGAASGPAAIDWLTSERPALLALLDQAADREMWGLVWRLGRAACSLFHSLRVFWQEWRTLAELTCAAARRLDDGRSLGIALLERATVSVGQGQAERALADQTEALEIFTGLREGWWRARALRAVGMSLRDAGNIDESQRYLLEAIEVFENEGDRWWHARAQRNLAELRLAQRRPQEARELLEDALDVLRRNGHRYSEAQTLRALGEVLAAEARALHAAGDLHAAEVKFSLAAPTLERAAEAFRFRHEQWEEARCLRAAGEVGDPRNGLRELIFVRQAKEMLESLGDSWGVARTRVSEGRAFGRLERHDEAAASVRQAIAAFDDLGDRWWQARSRRALAEVLIEAGRDGEARGPAAEALEIYRSLGNAAGESLARDVLARASGPAA</sequence>
<dbReference type="Gene3D" id="1.25.40.10">
    <property type="entry name" value="Tetratricopeptide repeat domain"/>
    <property type="match status" value="2"/>
</dbReference>
<dbReference type="Gene3D" id="3.40.50.300">
    <property type="entry name" value="P-loop containing nucleotide triphosphate hydrolases"/>
    <property type="match status" value="1"/>
</dbReference>
<reference evidence="3" key="1">
    <citation type="submission" date="2020-11" db="EMBL/GenBank/DDBJ databases">
        <title>Sequencing the genomes of 1000 actinobacteria strains.</title>
        <authorList>
            <person name="Klenk H.-P."/>
        </authorList>
    </citation>
    <scope>NUCLEOTIDE SEQUENCE</scope>
    <source>
        <strain evidence="3">DSM 43175</strain>
    </source>
</reference>
<dbReference type="SUPFAM" id="SSF48452">
    <property type="entry name" value="TPR-like"/>
    <property type="match status" value="2"/>
</dbReference>
<dbReference type="EMBL" id="JADOUA010000001">
    <property type="protein sequence ID" value="MBG6091450.1"/>
    <property type="molecule type" value="Genomic_DNA"/>
</dbReference>
<dbReference type="GO" id="GO:0043531">
    <property type="term" value="F:ADP binding"/>
    <property type="evidence" value="ECO:0007669"/>
    <property type="project" value="InterPro"/>
</dbReference>
<dbReference type="RefSeq" id="WP_197013757.1">
    <property type="nucleotide sequence ID" value="NZ_BAABES010000019.1"/>
</dbReference>
<dbReference type="InterPro" id="IPR019734">
    <property type="entry name" value="TPR_rpt"/>
</dbReference>
<keyword evidence="4" id="KW-1185">Reference proteome</keyword>
<dbReference type="PRINTS" id="PR00364">
    <property type="entry name" value="DISEASERSIST"/>
</dbReference>
<feature type="compositionally biased region" description="Gly residues" evidence="1">
    <location>
        <begin position="80"/>
        <end position="89"/>
    </location>
</feature>
<dbReference type="PANTHER" id="PTHR47691">
    <property type="entry name" value="REGULATOR-RELATED"/>
    <property type="match status" value="1"/>
</dbReference>
<dbReference type="InterPro" id="IPR003593">
    <property type="entry name" value="AAA+_ATPase"/>
</dbReference>
<feature type="region of interest" description="Disordered" evidence="1">
    <location>
        <begin position="488"/>
        <end position="519"/>
    </location>
</feature>
<proteinExistence type="predicted"/>
<evidence type="ECO:0000313" key="3">
    <source>
        <dbReference type="EMBL" id="MBG6091450.1"/>
    </source>
</evidence>
<protein>
    <submittedName>
        <fullName evidence="3">Tetratricopeptide (TPR) repeat protein</fullName>
    </submittedName>
</protein>
<feature type="domain" description="AAA+ ATPase" evidence="2">
    <location>
        <begin position="136"/>
        <end position="285"/>
    </location>
</feature>
<dbReference type="InterPro" id="IPR027417">
    <property type="entry name" value="P-loop_NTPase"/>
</dbReference>
<dbReference type="SUPFAM" id="SSF52540">
    <property type="entry name" value="P-loop containing nucleoside triphosphate hydrolases"/>
    <property type="match status" value="1"/>
</dbReference>
<dbReference type="Proteomes" id="UP000614047">
    <property type="component" value="Unassembled WGS sequence"/>
</dbReference>
<feature type="region of interest" description="Disordered" evidence="1">
    <location>
        <begin position="1"/>
        <end position="26"/>
    </location>
</feature>
<evidence type="ECO:0000256" key="1">
    <source>
        <dbReference type="SAM" id="MobiDB-lite"/>
    </source>
</evidence>
<organism evidence="3 4">
    <name type="scientific">Actinomadura viridis</name>
    <dbReference type="NCBI Taxonomy" id="58110"/>
    <lineage>
        <taxon>Bacteria</taxon>
        <taxon>Bacillati</taxon>
        <taxon>Actinomycetota</taxon>
        <taxon>Actinomycetes</taxon>
        <taxon>Streptosporangiales</taxon>
        <taxon>Thermomonosporaceae</taxon>
        <taxon>Actinomadura</taxon>
    </lineage>
</organism>
<feature type="region of interest" description="Disordered" evidence="1">
    <location>
        <begin position="80"/>
        <end position="102"/>
    </location>
</feature>